<protein>
    <submittedName>
        <fullName evidence="4">Fatty acid--CoA ligase family protein</fullName>
    </submittedName>
</protein>
<dbReference type="RefSeq" id="WP_219200189.1">
    <property type="nucleotide sequence ID" value="NZ_JAHWQX010000001.1"/>
</dbReference>
<dbReference type="PROSITE" id="PS00455">
    <property type="entry name" value="AMP_BINDING"/>
    <property type="match status" value="1"/>
</dbReference>
<feature type="domain" description="AMP-binding enzyme C-terminal" evidence="3">
    <location>
        <begin position="364"/>
        <end position="428"/>
    </location>
</feature>
<dbReference type="Pfam" id="PF00501">
    <property type="entry name" value="AMP-binding"/>
    <property type="match status" value="1"/>
</dbReference>
<feature type="domain" description="AMP-dependent synthetase/ligase" evidence="2">
    <location>
        <begin position="47"/>
        <end position="280"/>
    </location>
</feature>
<keyword evidence="4" id="KW-0436">Ligase</keyword>
<evidence type="ECO:0000256" key="1">
    <source>
        <dbReference type="ARBA" id="ARBA00022723"/>
    </source>
</evidence>
<dbReference type="CDD" id="cd04433">
    <property type="entry name" value="AFD_class_I"/>
    <property type="match status" value="1"/>
</dbReference>
<evidence type="ECO:0000259" key="3">
    <source>
        <dbReference type="Pfam" id="PF13193"/>
    </source>
</evidence>
<accession>A0ABS6WL34</accession>
<organism evidence="4 5">
    <name type="scientific">Pseudohoeflea coraliihabitans</name>
    <dbReference type="NCBI Taxonomy" id="2860393"/>
    <lineage>
        <taxon>Bacteria</taxon>
        <taxon>Pseudomonadati</taxon>
        <taxon>Pseudomonadota</taxon>
        <taxon>Alphaproteobacteria</taxon>
        <taxon>Hyphomicrobiales</taxon>
        <taxon>Rhizobiaceae</taxon>
        <taxon>Pseudohoeflea</taxon>
    </lineage>
</organism>
<dbReference type="PANTHER" id="PTHR43767">
    <property type="entry name" value="LONG-CHAIN-FATTY-ACID--COA LIGASE"/>
    <property type="match status" value="1"/>
</dbReference>
<comment type="caution">
    <text evidence="4">The sequence shown here is derived from an EMBL/GenBank/DDBJ whole genome shotgun (WGS) entry which is preliminary data.</text>
</comment>
<evidence type="ECO:0000259" key="2">
    <source>
        <dbReference type="Pfam" id="PF00501"/>
    </source>
</evidence>
<evidence type="ECO:0000313" key="5">
    <source>
        <dbReference type="Proteomes" id="UP001430804"/>
    </source>
</evidence>
<gene>
    <name evidence="4" type="ORF">KY465_04260</name>
</gene>
<sequence length="440" mass="48598">MSAASEGLLERLARIWEGVDHPFLIHPAGNLTFADILGQPPVDLTSVHRGDVVALIGDFDARSVHTLLRLFDLGAIVVPLTAATRAQHDYFLETALVDTVIDAAGVHRRENRHLRPRTHPLLEELRNDETAGLILFSTGTTGQPKAILHDLDHFIRRFDRPNPGLRALSFLLFDHIGGLNTLLQALFNRRVIVAPSGRTVDAVLDDCRRHGVEALPATPTFLRMLLLSGAVPQGVPETIRLITYSTERMDQPTLDALCALLPDVEFRQTFGMSELGIMRVASKARDSLFFNLGGRGVETRTVDNVLWIRTPARMRGYLNAPSPFDSEGWYNTGDIVVERDGFYKVTGRADDVINVGGLKFMAAEVEQAALALDAVLFAKAVGRDNPLTGQHVELLVQPVPGANLDTAELKAQLQQRLPAHMMPRRLRIDAVPVSHRYKLV</sequence>
<dbReference type="InterPro" id="IPR025110">
    <property type="entry name" value="AMP-bd_C"/>
</dbReference>
<dbReference type="InterPro" id="IPR020845">
    <property type="entry name" value="AMP-binding_CS"/>
</dbReference>
<dbReference type="InterPro" id="IPR000873">
    <property type="entry name" value="AMP-dep_synth/lig_dom"/>
</dbReference>
<dbReference type="Pfam" id="PF13193">
    <property type="entry name" value="AMP-binding_C"/>
    <property type="match status" value="1"/>
</dbReference>
<keyword evidence="1" id="KW-0479">Metal-binding</keyword>
<dbReference type="Proteomes" id="UP001430804">
    <property type="component" value="Unassembled WGS sequence"/>
</dbReference>
<proteinExistence type="predicted"/>
<keyword evidence="5" id="KW-1185">Reference proteome</keyword>
<dbReference type="EMBL" id="JAHWQX010000001">
    <property type="protein sequence ID" value="MBW3096485.1"/>
    <property type="molecule type" value="Genomic_DNA"/>
</dbReference>
<dbReference type="PANTHER" id="PTHR43767:SF1">
    <property type="entry name" value="NONRIBOSOMAL PEPTIDE SYNTHASE PES1 (EUROFUNG)-RELATED"/>
    <property type="match status" value="1"/>
</dbReference>
<reference evidence="4" key="1">
    <citation type="submission" date="2021-07" db="EMBL/GenBank/DDBJ databases">
        <title>Pseudohoeflea marina sp. nov. a polyhydroxyalcanoate-producing bacterium.</title>
        <authorList>
            <person name="Zheng W."/>
            <person name="Yu S."/>
            <person name="Huang Y."/>
        </authorList>
    </citation>
    <scope>NUCLEOTIDE SEQUENCE</scope>
    <source>
        <strain evidence="4">DP4N28-3</strain>
    </source>
</reference>
<name>A0ABS6WL34_9HYPH</name>
<evidence type="ECO:0000313" key="4">
    <source>
        <dbReference type="EMBL" id="MBW3096485.1"/>
    </source>
</evidence>
<dbReference type="InterPro" id="IPR050237">
    <property type="entry name" value="ATP-dep_AMP-bd_enzyme"/>
</dbReference>
<dbReference type="GO" id="GO:0016874">
    <property type="term" value="F:ligase activity"/>
    <property type="evidence" value="ECO:0007669"/>
    <property type="project" value="UniProtKB-KW"/>
</dbReference>